<accession>A0A4P9VHV5</accession>
<evidence type="ECO:0000313" key="11">
    <source>
        <dbReference type="EMBL" id="RDH42703.1"/>
    </source>
</evidence>
<evidence type="ECO:0000256" key="4">
    <source>
        <dbReference type="ARBA" id="ARBA00022692"/>
    </source>
</evidence>
<evidence type="ECO:0000256" key="7">
    <source>
        <dbReference type="PROSITE-ProRule" id="PRU00473"/>
    </source>
</evidence>
<comment type="caution">
    <text evidence="11">The sequence shown here is derived from an EMBL/GenBank/DDBJ whole genome shotgun (WGS) entry which is preliminary data.</text>
</comment>
<evidence type="ECO:0000256" key="2">
    <source>
        <dbReference type="ARBA" id="ARBA00008914"/>
    </source>
</evidence>
<keyword evidence="4 9" id="KW-0812">Transmembrane</keyword>
<dbReference type="PROSITE" id="PS51123">
    <property type="entry name" value="OMPA_2"/>
    <property type="match status" value="1"/>
</dbReference>
<keyword evidence="3" id="KW-1003">Cell membrane</keyword>
<dbReference type="Pfam" id="PF00691">
    <property type="entry name" value="OmpA"/>
    <property type="match status" value="1"/>
</dbReference>
<dbReference type="InterPro" id="IPR050330">
    <property type="entry name" value="Bact_OuterMem_StrucFunc"/>
</dbReference>
<protein>
    <submittedName>
        <fullName evidence="11">Type VI secretion system protein TssL</fullName>
    </submittedName>
</protein>
<evidence type="ECO:0000313" key="12">
    <source>
        <dbReference type="Proteomes" id="UP000257039"/>
    </source>
</evidence>
<dbReference type="InterPro" id="IPR006665">
    <property type="entry name" value="OmpA-like"/>
</dbReference>
<keyword evidence="5 9" id="KW-1133">Transmembrane helix</keyword>
<gene>
    <name evidence="11" type="ORF">B9G39_04145</name>
</gene>
<dbReference type="PANTHER" id="PTHR30329">
    <property type="entry name" value="STATOR ELEMENT OF FLAGELLAR MOTOR COMPLEX"/>
    <property type="match status" value="1"/>
</dbReference>
<dbReference type="EMBL" id="NDXW01000001">
    <property type="protein sequence ID" value="RDH42703.1"/>
    <property type="molecule type" value="Genomic_DNA"/>
</dbReference>
<sequence>MTDDEEECQCPEPPPGLPGWLATFADLMSLLLCFFVLLLTFSEIDAMKYKQIADTMKNAFGVQKVVKDRDIPKGTSVIMRHFSPGKPEPTPLNMVRQFTVDLPKPQLDQECEPGKETKQGRKQTTAGQQAKEIAKQTEEMKKKSEAVAKKLTASLKEEVDQGNIEIETKGSNIVIRIQEKGSFGSGAANLRPSFIPTMEKIRSQLAATEGLISVEGHTDSIPIETAEFPSNWALSSARAVMVAHEMLADGRIPPSRIEVKGFADTQPLVPNNTRENRAKNRRVEIVVYPGIAPKKPAVFEDIPDSKPEAPSTQDDFQLRPEEVF</sequence>
<dbReference type="CDD" id="cd07185">
    <property type="entry name" value="OmpA_C-like"/>
    <property type="match status" value="1"/>
</dbReference>
<dbReference type="AlphaFoldDB" id="A0A4P9VHV5"/>
<name>A0A4P9VHV5_9GAMM</name>
<dbReference type="SUPFAM" id="SSF103088">
    <property type="entry name" value="OmpA-like"/>
    <property type="match status" value="1"/>
</dbReference>
<dbReference type="PANTHER" id="PTHR30329:SF21">
    <property type="entry name" value="LIPOPROTEIN YIAD-RELATED"/>
    <property type="match status" value="1"/>
</dbReference>
<proteinExistence type="inferred from homology"/>
<evidence type="ECO:0000256" key="3">
    <source>
        <dbReference type="ARBA" id="ARBA00022475"/>
    </source>
</evidence>
<evidence type="ECO:0000256" key="5">
    <source>
        <dbReference type="ARBA" id="ARBA00022989"/>
    </source>
</evidence>
<dbReference type="InterPro" id="IPR036737">
    <property type="entry name" value="OmpA-like_sf"/>
</dbReference>
<dbReference type="Proteomes" id="UP000257039">
    <property type="component" value="Unassembled WGS sequence"/>
</dbReference>
<evidence type="ECO:0000256" key="1">
    <source>
        <dbReference type="ARBA" id="ARBA00004162"/>
    </source>
</evidence>
<keyword evidence="6 7" id="KW-0472">Membrane</keyword>
<dbReference type="Gene3D" id="3.30.1330.60">
    <property type="entry name" value="OmpA-like domain"/>
    <property type="match status" value="1"/>
</dbReference>
<dbReference type="GO" id="GO:0005886">
    <property type="term" value="C:plasma membrane"/>
    <property type="evidence" value="ECO:0007669"/>
    <property type="project" value="UniProtKB-SubCell"/>
</dbReference>
<dbReference type="RefSeq" id="WP_094786165.1">
    <property type="nucleotide sequence ID" value="NZ_NDXW01000001.1"/>
</dbReference>
<feature type="transmembrane region" description="Helical" evidence="9">
    <location>
        <begin position="20"/>
        <end position="41"/>
    </location>
</feature>
<organism evidence="11 12">
    <name type="scientific">Zooshikella ganghwensis</name>
    <dbReference type="NCBI Taxonomy" id="202772"/>
    <lineage>
        <taxon>Bacteria</taxon>
        <taxon>Pseudomonadati</taxon>
        <taxon>Pseudomonadota</taxon>
        <taxon>Gammaproteobacteria</taxon>
        <taxon>Oceanospirillales</taxon>
        <taxon>Zooshikellaceae</taxon>
        <taxon>Zooshikella</taxon>
    </lineage>
</organism>
<dbReference type="NCBIfam" id="NF006508">
    <property type="entry name" value="PRK08944.1"/>
    <property type="match status" value="1"/>
</dbReference>
<evidence type="ECO:0000256" key="9">
    <source>
        <dbReference type="SAM" id="Phobius"/>
    </source>
</evidence>
<evidence type="ECO:0000259" key="10">
    <source>
        <dbReference type="PROSITE" id="PS51123"/>
    </source>
</evidence>
<evidence type="ECO:0000256" key="8">
    <source>
        <dbReference type="SAM" id="MobiDB-lite"/>
    </source>
</evidence>
<comment type="subcellular location">
    <subcellularLocation>
        <location evidence="1">Cell membrane</location>
        <topology evidence="1">Single-pass membrane protein</topology>
    </subcellularLocation>
</comment>
<dbReference type="Pfam" id="PF13677">
    <property type="entry name" value="MotB_plug"/>
    <property type="match status" value="1"/>
</dbReference>
<feature type="region of interest" description="Disordered" evidence="8">
    <location>
        <begin position="296"/>
        <end position="324"/>
    </location>
</feature>
<dbReference type="InterPro" id="IPR025713">
    <property type="entry name" value="MotB-like_N_dom"/>
</dbReference>
<reference evidence="11 12" key="1">
    <citation type="submission" date="2017-04" db="EMBL/GenBank/DDBJ databases">
        <title>Draft genome sequence of Zooshikella ganghwensis VG4 isolated from Red Sea sediments.</title>
        <authorList>
            <person name="Rehman Z."/>
            <person name="Alam I."/>
            <person name="Kamau A."/>
            <person name="Bajic V."/>
            <person name="Leiknes T."/>
        </authorList>
    </citation>
    <scope>NUCLEOTIDE SEQUENCE [LARGE SCALE GENOMIC DNA]</scope>
    <source>
        <strain evidence="11 12">VG4</strain>
    </source>
</reference>
<keyword evidence="12" id="KW-1185">Reference proteome</keyword>
<evidence type="ECO:0000256" key="6">
    <source>
        <dbReference type="ARBA" id="ARBA00023136"/>
    </source>
</evidence>
<feature type="domain" description="OmpA-like" evidence="10">
    <location>
        <begin position="170"/>
        <end position="291"/>
    </location>
</feature>
<comment type="similarity">
    <text evidence="2">Belongs to the MotB family.</text>
</comment>